<proteinExistence type="predicted"/>
<organism evidence="1 3">
    <name type="scientific">Archangium gephyra</name>
    <dbReference type="NCBI Taxonomy" id="48"/>
    <lineage>
        <taxon>Bacteria</taxon>
        <taxon>Pseudomonadati</taxon>
        <taxon>Myxococcota</taxon>
        <taxon>Myxococcia</taxon>
        <taxon>Myxococcales</taxon>
        <taxon>Cystobacterineae</taxon>
        <taxon>Archangiaceae</taxon>
        <taxon>Archangium</taxon>
    </lineage>
</organism>
<dbReference type="AlphaFoldDB" id="A0AAC8Q3H9"/>
<dbReference type="EMBL" id="QUMU01000004">
    <property type="protein sequence ID" value="REG32857.1"/>
    <property type="molecule type" value="Genomic_DNA"/>
</dbReference>
<evidence type="ECO:0000313" key="1">
    <source>
        <dbReference type="EMBL" id="AKJ00445.1"/>
    </source>
</evidence>
<accession>A0AAC8Q3H9</accession>
<protein>
    <submittedName>
        <fullName evidence="1">Phage protein</fullName>
    </submittedName>
</protein>
<evidence type="ECO:0000313" key="4">
    <source>
        <dbReference type="Proteomes" id="UP000256345"/>
    </source>
</evidence>
<dbReference type="Proteomes" id="UP000035579">
    <property type="component" value="Chromosome"/>
</dbReference>
<dbReference type="Proteomes" id="UP000256345">
    <property type="component" value="Unassembled WGS sequence"/>
</dbReference>
<reference evidence="2 4" key="2">
    <citation type="submission" date="2018-08" db="EMBL/GenBank/DDBJ databases">
        <title>Genomic Encyclopedia of Archaeal and Bacterial Type Strains, Phase II (KMG-II): from individual species to whole genera.</title>
        <authorList>
            <person name="Goeker M."/>
        </authorList>
    </citation>
    <scope>NUCLEOTIDE SEQUENCE [LARGE SCALE GENOMIC DNA]</scope>
    <source>
        <strain evidence="2 4">DSM 2261</strain>
    </source>
</reference>
<name>A0AAC8Q3H9_9BACT</name>
<sequence length="263" mass="28560">MKEEEKPWSGGPLGPYRVTLRHRAIGGGLGRLYEARNTETGNPALVLMPAPKGDLRSEEDWQVRATANVTPPYLALEVERAPVNGQPRQLTWMLKRWAATLMRIDTRQEVRAHLTGGPKESRPRPAGRLGSPKAALALAALLALGVVLWPRAALHPLQEVHPQEMNSPAESLKLIRASDEVFADIEGIPMPDKPTAGQKWPPCDAMRGEVELRGACWLELAKHPPCPKGIAEYQGWCQRTRSNIIPAVAAGPIASSGVGSAPT</sequence>
<dbReference type="EMBL" id="CP011509">
    <property type="protein sequence ID" value="AKJ00445.1"/>
    <property type="molecule type" value="Genomic_DNA"/>
</dbReference>
<dbReference type="RefSeq" id="WP_053066260.1">
    <property type="nucleotide sequence ID" value="NZ_CP011509.1"/>
</dbReference>
<evidence type="ECO:0000313" key="2">
    <source>
        <dbReference type="EMBL" id="REG32857.1"/>
    </source>
</evidence>
<dbReference type="KEGG" id="age:AA314_02071"/>
<evidence type="ECO:0000313" key="3">
    <source>
        <dbReference type="Proteomes" id="UP000035579"/>
    </source>
</evidence>
<reference evidence="1 3" key="1">
    <citation type="submission" date="2015-05" db="EMBL/GenBank/DDBJ databases">
        <title>Genome assembly of Archangium gephyra DSM 2261.</title>
        <authorList>
            <person name="Sharma G."/>
            <person name="Subramanian S."/>
        </authorList>
    </citation>
    <scope>NUCLEOTIDE SEQUENCE [LARGE SCALE GENOMIC DNA]</scope>
    <source>
        <strain evidence="1 3">DSM 2261</strain>
    </source>
</reference>
<keyword evidence="4" id="KW-1185">Reference proteome</keyword>
<gene>
    <name evidence="1" type="ORF">AA314_02071</name>
    <name evidence="2" type="ORF">ATI61_104147</name>
</gene>